<dbReference type="OrthoDB" id="6779946at2759"/>
<dbReference type="Proteomes" id="UP000801492">
    <property type="component" value="Unassembled WGS sequence"/>
</dbReference>
<evidence type="ECO:0000256" key="1">
    <source>
        <dbReference type="SAM" id="MobiDB-lite"/>
    </source>
</evidence>
<reference evidence="2" key="1">
    <citation type="submission" date="2019-08" db="EMBL/GenBank/DDBJ databases">
        <title>The genome of the North American firefly Photinus pyralis.</title>
        <authorList>
            <consortium name="Photinus pyralis genome working group"/>
            <person name="Fallon T.R."/>
            <person name="Sander Lower S.E."/>
            <person name="Weng J.-K."/>
        </authorList>
    </citation>
    <scope>NUCLEOTIDE SEQUENCE</scope>
    <source>
        <strain evidence="2">TRF0915ILg1</strain>
        <tissue evidence="2">Whole body</tissue>
    </source>
</reference>
<feature type="compositionally biased region" description="Basic and acidic residues" evidence="1">
    <location>
        <begin position="50"/>
        <end position="66"/>
    </location>
</feature>
<proteinExistence type="predicted"/>
<evidence type="ECO:0000313" key="3">
    <source>
        <dbReference type="Proteomes" id="UP000801492"/>
    </source>
</evidence>
<dbReference type="EMBL" id="VTPC01091309">
    <property type="protein sequence ID" value="KAF2878667.1"/>
    <property type="molecule type" value="Genomic_DNA"/>
</dbReference>
<dbReference type="AlphaFoldDB" id="A0A8K0FWW1"/>
<organism evidence="2 3">
    <name type="scientific">Ignelater luminosus</name>
    <name type="common">Cucubano</name>
    <name type="synonym">Pyrophorus luminosus</name>
    <dbReference type="NCBI Taxonomy" id="2038154"/>
    <lineage>
        <taxon>Eukaryota</taxon>
        <taxon>Metazoa</taxon>
        <taxon>Ecdysozoa</taxon>
        <taxon>Arthropoda</taxon>
        <taxon>Hexapoda</taxon>
        <taxon>Insecta</taxon>
        <taxon>Pterygota</taxon>
        <taxon>Neoptera</taxon>
        <taxon>Endopterygota</taxon>
        <taxon>Coleoptera</taxon>
        <taxon>Polyphaga</taxon>
        <taxon>Elateriformia</taxon>
        <taxon>Elateroidea</taxon>
        <taxon>Elateridae</taxon>
        <taxon>Agrypninae</taxon>
        <taxon>Pyrophorini</taxon>
        <taxon>Ignelater</taxon>
    </lineage>
</organism>
<comment type="caution">
    <text evidence="2">The sequence shown here is derived from an EMBL/GenBank/DDBJ whole genome shotgun (WGS) entry which is preliminary data.</text>
</comment>
<feature type="region of interest" description="Disordered" evidence="1">
    <location>
        <begin position="50"/>
        <end position="76"/>
    </location>
</feature>
<accession>A0A8K0FWW1</accession>
<name>A0A8K0FWW1_IGNLU</name>
<keyword evidence="3" id="KW-1185">Reference proteome</keyword>
<protein>
    <submittedName>
        <fullName evidence="2">Uncharacterized protein</fullName>
    </submittedName>
</protein>
<sequence>MNNTHEKDKIMQSKSMLKNIQGATIYINDDVARREREKQKVLANLHTRKEVEQGRGKISRSYDRKVTGKSGDGNTMTEMAKKMEWKQKRAVNKYDVKAENLT</sequence>
<gene>
    <name evidence="2" type="ORF">ILUMI_27504</name>
</gene>
<evidence type="ECO:0000313" key="2">
    <source>
        <dbReference type="EMBL" id="KAF2878667.1"/>
    </source>
</evidence>